<organism evidence="3 4">
    <name type="scientific">Melanomma pulvis-pyrius CBS 109.77</name>
    <dbReference type="NCBI Taxonomy" id="1314802"/>
    <lineage>
        <taxon>Eukaryota</taxon>
        <taxon>Fungi</taxon>
        <taxon>Dikarya</taxon>
        <taxon>Ascomycota</taxon>
        <taxon>Pezizomycotina</taxon>
        <taxon>Dothideomycetes</taxon>
        <taxon>Pleosporomycetidae</taxon>
        <taxon>Pleosporales</taxon>
        <taxon>Melanommataceae</taxon>
        <taxon>Melanomma</taxon>
    </lineage>
</organism>
<keyword evidence="2" id="KW-0472">Membrane</keyword>
<keyword evidence="2" id="KW-1133">Transmembrane helix</keyword>
<feature type="transmembrane region" description="Helical" evidence="2">
    <location>
        <begin position="121"/>
        <end position="139"/>
    </location>
</feature>
<dbReference type="AlphaFoldDB" id="A0A6A6XFN1"/>
<evidence type="ECO:0000313" key="3">
    <source>
        <dbReference type="EMBL" id="KAF2795131.1"/>
    </source>
</evidence>
<feature type="compositionally biased region" description="Pro residues" evidence="1">
    <location>
        <begin position="330"/>
        <end position="343"/>
    </location>
</feature>
<keyword evidence="2" id="KW-0812">Transmembrane</keyword>
<gene>
    <name evidence="3" type="ORF">K505DRAFT_416661</name>
</gene>
<dbReference type="EMBL" id="MU001868">
    <property type="protein sequence ID" value="KAF2795131.1"/>
    <property type="molecule type" value="Genomic_DNA"/>
</dbReference>
<evidence type="ECO:0000256" key="2">
    <source>
        <dbReference type="SAM" id="Phobius"/>
    </source>
</evidence>
<evidence type="ECO:0000256" key="1">
    <source>
        <dbReference type="SAM" id="MobiDB-lite"/>
    </source>
</evidence>
<keyword evidence="4" id="KW-1185">Reference proteome</keyword>
<reference evidence="3" key="1">
    <citation type="journal article" date="2020" name="Stud. Mycol.">
        <title>101 Dothideomycetes genomes: a test case for predicting lifestyles and emergence of pathogens.</title>
        <authorList>
            <person name="Haridas S."/>
            <person name="Albert R."/>
            <person name="Binder M."/>
            <person name="Bloem J."/>
            <person name="Labutti K."/>
            <person name="Salamov A."/>
            <person name="Andreopoulos B."/>
            <person name="Baker S."/>
            <person name="Barry K."/>
            <person name="Bills G."/>
            <person name="Bluhm B."/>
            <person name="Cannon C."/>
            <person name="Castanera R."/>
            <person name="Culley D."/>
            <person name="Daum C."/>
            <person name="Ezra D."/>
            <person name="Gonzalez J."/>
            <person name="Henrissat B."/>
            <person name="Kuo A."/>
            <person name="Liang C."/>
            <person name="Lipzen A."/>
            <person name="Lutzoni F."/>
            <person name="Magnuson J."/>
            <person name="Mondo S."/>
            <person name="Nolan M."/>
            <person name="Ohm R."/>
            <person name="Pangilinan J."/>
            <person name="Park H.-J."/>
            <person name="Ramirez L."/>
            <person name="Alfaro M."/>
            <person name="Sun H."/>
            <person name="Tritt A."/>
            <person name="Yoshinaga Y."/>
            <person name="Zwiers L.-H."/>
            <person name="Turgeon B."/>
            <person name="Goodwin S."/>
            <person name="Spatafora J."/>
            <person name="Crous P."/>
            <person name="Grigoriev I."/>
        </authorList>
    </citation>
    <scope>NUCLEOTIDE SEQUENCE</scope>
    <source>
        <strain evidence="3">CBS 109.77</strain>
    </source>
</reference>
<feature type="transmembrane region" description="Helical" evidence="2">
    <location>
        <begin position="78"/>
        <end position="101"/>
    </location>
</feature>
<feature type="compositionally biased region" description="Polar residues" evidence="1">
    <location>
        <begin position="310"/>
        <end position="320"/>
    </location>
</feature>
<evidence type="ECO:0000313" key="4">
    <source>
        <dbReference type="Proteomes" id="UP000799757"/>
    </source>
</evidence>
<feature type="transmembrane region" description="Helical" evidence="2">
    <location>
        <begin position="191"/>
        <end position="217"/>
    </location>
</feature>
<sequence length="497" mass="55888">MPHRSSGMNVRVKNTNINNDSYDYSYVDYQVGRGMQYENQYLEPPSGGTISAVKQVPLNFAFATLLVFLKLLERFPQGIISSVVLFLLPFLFLLNLCAECASTTRILWQTSPSLRRSVKQVPILVGIYFTFLAMSSLFGFNQFHVDNAHDYFYLVLLLNPTVLKALIPLFPSMMKWQQLIIFAGYSYAKYYTYYAGNVGSIQIFGTLVLYTLVLYVLKERLLTSMELKWGEGRMNFQTRTTEQSPLTMMEFLDEDLDALYRRDSSDAVEINTPPPTPRPTVLVSSHADAGPSADTDGPRSSQPLRRGPHQPTQHGRSAPTNLALATRSPFPSPPPSPLSPLPPDFLRREFSETLINVLPSILQLTHYVLSVLSDCGTFWLRLFFLKLVWEAACIFPLGYSPVPEDMGMLEWIGKVAEETWPFGQGVMAGLVAAGQGGTWWFTEPERWTLNGAVVGLAALLGRKSREVRWGVAWALRNWVRHMDGRGLEEENSCAIVG</sequence>
<accession>A0A6A6XFN1</accession>
<protein>
    <submittedName>
        <fullName evidence="3">Uncharacterized protein</fullName>
    </submittedName>
</protein>
<feature type="region of interest" description="Disordered" evidence="1">
    <location>
        <begin position="267"/>
        <end position="343"/>
    </location>
</feature>
<feature type="transmembrane region" description="Helical" evidence="2">
    <location>
        <begin position="151"/>
        <end position="170"/>
    </location>
</feature>
<name>A0A6A6XFN1_9PLEO</name>
<dbReference type="Proteomes" id="UP000799757">
    <property type="component" value="Unassembled WGS sequence"/>
</dbReference>
<proteinExistence type="predicted"/>